<evidence type="ECO:0000256" key="5">
    <source>
        <dbReference type="SAM" id="Phobius"/>
    </source>
</evidence>
<dbReference type="SUPFAM" id="SSF53335">
    <property type="entry name" value="S-adenosyl-L-methionine-dependent methyltransferases"/>
    <property type="match status" value="1"/>
</dbReference>
<sequence>MKKDYAVGGQAIIEGVMMRGNKGIATAIRIPDRTIKVEIKKASSIREKNKILRVPIIRGFIALIESLVTGIETLNYSSSFFEEEEEEKSESSIEKFLNKLFKDKSDTILMGIVLGMSFIISGIIFILIPTIIANLFKKLGVNNVGLNVIEGVFRVIIFIMYIVAISKMEDIYRLLQYHGAEHKTIFCYEAKEELTVENVMKYKRLHPRCGTNFLFLVMIVSIILLSITGWSSLGERVLYRILLLPIVSGFSFEIIKWLSKSNSKLSKILAYPGLKLQMLTTREPDESQMEVAIASLKAAEGISEPDKTIGELLNMGNEILKDASIPSYILDTQLLLAKILEVDKLYVITNRNLKVNPLKEKEFMELIKLRKGSMPIKYILGNTEFMGIDLNVKEGVLIPRPDTENLVEIVLEYIEKENYENVCDLCTGSGAIGISLAYHKDSINVHCIDISPISNEVVLENINKFRLNGRVSFIKSDLLEIPIKKGYKYDVLVSNPPYIKSGDIDTLMDDVKAFEPHLALDGGEDGLVFYKTITRESKEILSASGLIAFEIGKDQGMEVSEILDSFGYKNIKIIKDLSGFDRVVIGKNSI</sequence>
<dbReference type="EC" id="2.1.1.297" evidence="4"/>
<keyword evidence="5" id="KW-0812">Transmembrane</keyword>
<dbReference type="InterPro" id="IPR019874">
    <property type="entry name" value="RF_methyltr_PrmC"/>
</dbReference>
<dbReference type="PANTHER" id="PTHR42867">
    <property type="entry name" value="MEMBRANE PROTEIN-RELATED"/>
    <property type="match status" value="1"/>
</dbReference>
<dbReference type="STRING" id="37659.GCA_000703125_01990"/>
<dbReference type="GO" id="GO:0032259">
    <property type="term" value="P:methylation"/>
    <property type="evidence" value="ECO:0007669"/>
    <property type="project" value="UniProtKB-KW"/>
</dbReference>
<dbReference type="Pfam" id="PF07136">
    <property type="entry name" value="DUF1385"/>
    <property type="match status" value="1"/>
</dbReference>
<gene>
    <name evidence="4" type="primary">prmC</name>
    <name evidence="8" type="ORF">BD821_10360</name>
</gene>
<evidence type="ECO:0000259" key="6">
    <source>
        <dbReference type="Pfam" id="PF05175"/>
    </source>
</evidence>
<evidence type="ECO:0000313" key="8">
    <source>
        <dbReference type="EMBL" id="PPK48940.1"/>
    </source>
</evidence>
<dbReference type="OrthoDB" id="9784805at2"/>
<comment type="caution">
    <text evidence="8">The sequence shown here is derived from an EMBL/GenBank/DDBJ whole genome shotgun (WGS) entry which is preliminary data.</text>
</comment>
<feature type="transmembrane region" description="Helical" evidence="5">
    <location>
        <begin position="144"/>
        <end position="164"/>
    </location>
</feature>
<dbReference type="InterPro" id="IPR040758">
    <property type="entry name" value="PrmC_N"/>
</dbReference>
<organism evidence="8 9">
    <name type="scientific">Clostridium algidicarnis DSM 15099</name>
    <dbReference type="NCBI Taxonomy" id="1121295"/>
    <lineage>
        <taxon>Bacteria</taxon>
        <taxon>Bacillati</taxon>
        <taxon>Bacillota</taxon>
        <taxon>Clostridia</taxon>
        <taxon>Eubacteriales</taxon>
        <taxon>Clostridiaceae</taxon>
        <taxon>Clostridium</taxon>
    </lineage>
</organism>
<keyword evidence="2 4" id="KW-0808">Transferase</keyword>
<dbReference type="Pfam" id="PF17827">
    <property type="entry name" value="PrmC_N"/>
    <property type="match status" value="1"/>
</dbReference>
<dbReference type="GO" id="GO:0003676">
    <property type="term" value="F:nucleic acid binding"/>
    <property type="evidence" value="ECO:0007669"/>
    <property type="project" value="InterPro"/>
</dbReference>
<dbReference type="InterPro" id="IPR004556">
    <property type="entry name" value="HemK-like"/>
</dbReference>
<feature type="transmembrane region" description="Helical" evidence="5">
    <location>
        <begin position="213"/>
        <end position="231"/>
    </location>
</feature>
<dbReference type="EMBL" id="PTIS01000003">
    <property type="protein sequence ID" value="PPK48940.1"/>
    <property type="molecule type" value="Genomic_DNA"/>
</dbReference>
<keyword evidence="5" id="KW-1133">Transmembrane helix</keyword>
<dbReference type="Proteomes" id="UP000239863">
    <property type="component" value="Unassembled WGS sequence"/>
</dbReference>
<evidence type="ECO:0000256" key="1">
    <source>
        <dbReference type="ARBA" id="ARBA00022603"/>
    </source>
</evidence>
<dbReference type="InterPro" id="IPR002052">
    <property type="entry name" value="DNA_methylase_N6_adenine_CS"/>
</dbReference>
<feature type="domain" description="Methyltransferase small" evidence="6">
    <location>
        <begin position="408"/>
        <end position="504"/>
    </location>
</feature>
<evidence type="ECO:0000256" key="4">
    <source>
        <dbReference type="HAMAP-Rule" id="MF_02126"/>
    </source>
</evidence>
<comment type="similarity">
    <text evidence="4">Belongs to the protein N5-glutamine methyltransferase family. PrmC subfamily.</text>
</comment>
<dbReference type="InterPro" id="IPR010787">
    <property type="entry name" value="DUF1385"/>
</dbReference>
<comment type="catalytic activity">
    <reaction evidence="4">
        <text>L-glutaminyl-[peptide chain release factor] + S-adenosyl-L-methionine = N(5)-methyl-L-glutaminyl-[peptide chain release factor] + S-adenosyl-L-homocysteine + H(+)</text>
        <dbReference type="Rhea" id="RHEA:42896"/>
        <dbReference type="Rhea" id="RHEA-COMP:10271"/>
        <dbReference type="Rhea" id="RHEA-COMP:10272"/>
        <dbReference type="ChEBI" id="CHEBI:15378"/>
        <dbReference type="ChEBI" id="CHEBI:30011"/>
        <dbReference type="ChEBI" id="CHEBI:57856"/>
        <dbReference type="ChEBI" id="CHEBI:59789"/>
        <dbReference type="ChEBI" id="CHEBI:61891"/>
        <dbReference type="EC" id="2.1.1.297"/>
    </reaction>
</comment>
<comment type="caution">
    <text evidence="4">Lacks conserved residue(s) required for the propagation of feature annotation.</text>
</comment>
<protein>
    <recommendedName>
        <fullName evidence="4">Release factor glutamine methyltransferase</fullName>
        <shortName evidence="4">RF MTase</shortName>
        <ecNumber evidence="4">2.1.1.297</ecNumber>
    </recommendedName>
    <alternativeName>
        <fullName evidence="4">N5-glutamine methyltransferase PrmC</fullName>
    </alternativeName>
    <alternativeName>
        <fullName evidence="4">Protein-(glutamine-N5) MTase PrmC</fullName>
    </alternativeName>
    <alternativeName>
        <fullName evidence="4">Protein-glutamine N-methyltransferase PrmC</fullName>
    </alternativeName>
</protein>
<dbReference type="InterPro" id="IPR029063">
    <property type="entry name" value="SAM-dependent_MTases_sf"/>
</dbReference>
<dbReference type="InterPro" id="IPR007848">
    <property type="entry name" value="Small_mtfrase_dom"/>
</dbReference>
<comment type="function">
    <text evidence="4">Methylates the class 1 translation termination release factors RF1/PrfA and RF2/PrfB on the glutamine residue of the universally conserved GGQ motif.</text>
</comment>
<feature type="binding site" evidence="4">
    <location>
        <begin position="495"/>
        <end position="498"/>
    </location>
    <ligand>
        <name>substrate</name>
    </ligand>
</feature>
<dbReference type="PROSITE" id="PS00092">
    <property type="entry name" value="N6_MTASE"/>
    <property type="match status" value="1"/>
</dbReference>
<reference evidence="8 9" key="1">
    <citation type="submission" date="2018-02" db="EMBL/GenBank/DDBJ databases">
        <title>Genomic Encyclopedia of Archaeal and Bacterial Type Strains, Phase II (KMG-II): from individual species to whole genera.</title>
        <authorList>
            <person name="Goeker M."/>
        </authorList>
    </citation>
    <scope>NUCLEOTIDE SEQUENCE [LARGE SCALE GENOMIC DNA]</scope>
    <source>
        <strain evidence="8 9">DSM 15099</strain>
    </source>
</reference>
<dbReference type="GO" id="GO:0102559">
    <property type="term" value="F:peptide chain release factor N(5)-glutamine methyltransferase activity"/>
    <property type="evidence" value="ECO:0007669"/>
    <property type="project" value="UniProtKB-EC"/>
</dbReference>
<keyword evidence="3 4" id="KW-0949">S-adenosyl-L-methionine</keyword>
<dbReference type="CDD" id="cd02440">
    <property type="entry name" value="AdoMet_MTases"/>
    <property type="match status" value="1"/>
</dbReference>
<evidence type="ECO:0000259" key="7">
    <source>
        <dbReference type="Pfam" id="PF17827"/>
    </source>
</evidence>
<feature type="binding site" evidence="4">
    <location>
        <position position="495"/>
    </location>
    <ligand>
        <name>S-adenosyl-L-methionine</name>
        <dbReference type="ChEBI" id="CHEBI:59789"/>
    </ligand>
</feature>
<dbReference type="AlphaFoldDB" id="A0A2S6FZ88"/>
<accession>A0A2S6FZ88</accession>
<dbReference type="Gene3D" id="1.10.8.10">
    <property type="entry name" value="DNA helicase RuvA subunit, C-terminal domain"/>
    <property type="match status" value="1"/>
</dbReference>
<feature type="binding site" evidence="4">
    <location>
        <position position="449"/>
    </location>
    <ligand>
        <name>S-adenosyl-L-methionine</name>
        <dbReference type="ChEBI" id="CHEBI:59789"/>
    </ligand>
</feature>
<keyword evidence="5" id="KW-0472">Membrane</keyword>
<feature type="domain" description="Release factor glutamine methyltransferase N-terminal" evidence="7">
    <location>
        <begin position="311"/>
        <end position="381"/>
    </location>
</feature>
<dbReference type="Gene3D" id="3.40.50.150">
    <property type="entry name" value="Vaccinia Virus protein VP39"/>
    <property type="match status" value="1"/>
</dbReference>
<dbReference type="NCBIfam" id="TIGR00536">
    <property type="entry name" value="hemK_fam"/>
    <property type="match status" value="1"/>
</dbReference>
<keyword evidence="1 4" id="KW-0489">Methyltransferase</keyword>
<dbReference type="Pfam" id="PF05175">
    <property type="entry name" value="MTS"/>
    <property type="match status" value="1"/>
</dbReference>
<feature type="transmembrane region" description="Helical" evidence="5">
    <location>
        <begin position="108"/>
        <end position="132"/>
    </location>
</feature>
<proteinExistence type="inferred from homology"/>
<name>A0A2S6FZ88_9CLOT</name>
<dbReference type="HAMAP" id="MF_02126">
    <property type="entry name" value="RF_methyltr_PrmC"/>
    <property type="match status" value="1"/>
</dbReference>
<dbReference type="PANTHER" id="PTHR42867:SF1">
    <property type="entry name" value="MEMBRANE PROTEIN-RELATED"/>
    <property type="match status" value="1"/>
</dbReference>
<evidence type="ECO:0000313" key="9">
    <source>
        <dbReference type="Proteomes" id="UP000239863"/>
    </source>
</evidence>
<evidence type="ECO:0000256" key="2">
    <source>
        <dbReference type="ARBA" id="ARBA00022679"/>
    </source>
</evidence>
<dbReference type="NCBIfam" id="TIGR03534">
    <property type="entry name" value="RF_mod_PrmC"/>
    <property type="match status" value="1"/>
</dbReference>
<dbReference type="RefSeq" id="WP_104409363.1">
    <property type="nucleotide sequence ID" value="NZ_PTIS01000003.1"/>
</dbReference>
<evidence type="ECO:0000256" key="3">
    <source>
        <dbReference type="ARBA" id="ARBA00022691"/>
    </source>
</evidence>